<dbReference type="AlphaFoldDB" id="A0A0A8ZI97"/>
<reference evidence="1" key="1">
    <citation type="submission" date="2014-09" db="EMBL/GenBank/DDBJ databases">
        <authorList>
            <person name="Magalhaes I.L.F."/>
            <person name="Oliveira U."/>
            <person name="Santos F.R."/>
            <person name="Vidigal T.H.D.A."/>
            <person name="Brescovit A.D."/>
            <person name="Santos A.J."/>
        </authorList>
    </citation>
    <scope>NUCLEOTIDE SEQUENCE</scope>
    <source>
        <tissue evidence="1">Shoot tissue taken approximately 20 cm above the soil surface</tissue>
    </source>
</reference>
<proteinExistence type="predicted"/>
<reference evidence="1" key="2">
    <citation type="journal article" date="2015" name="Data Brief">
        <title>Shoot transcriptome of the giant reed, Arundo donax.</title>
        <authorList>
            <person name="Barrero R.A."/>
            <person name="Guerrero F.D."/>
            <person name="Moolhuijzen P."/>
            <person name="Goolsby J.A."/>
            <person name="Tidwell J."/>
            <person name="Bellgard S.E."/>
            <person name="Bellgard M.I."/>
        </authorList>
    </citation>
    <scope>NUCLEOTIDE SEQUENCE</scope>
    <source>
        <tissue evidence="1">Shoot tissue taken approximately 20 cm above the soil surface</tissue>
    </source>
</reference>
<accession>A0A0A8ZI97</accession>
<dbReference type="EMBL" id="GBRH01260467">
    <property type="protein sequence ID" value="JAD37428.1"/>
    <property type="molecule type" value="Transcribed_RNA"/>
</dbReference>
<organism evidence="1">
    <name type="scientific">Arundo donax</name>
    <name type="common">Giant reed</name>
    <name type="synonym">Donax arundinaceus</name>
    <dbReference type="NCBI Taxonomy" id="35708"/>
    <lineage>
        <taxon>Eukaryota</taxon>
        <taxon>Viridiplantae</taxon>
        <taxon>Streptophyta</taxon>
        <taxon>Embryophyta</taxon>
        <taxon>Tracheophyta</taxon>
        <taxon>Spermatophyta</taxon>
        <taxon>Magnoliopsida</taxon>
        <taxon>Liliopsida</taxon>
        <taxon>Poales</taxon>
        <taxon>Poaceae</taxon>
        <taxon>PACMAD clade</taxon>
        <taxon>Arundinoideae</taxon>
        <taxon>Arundineae</taxon>
        <taxon>Arundo</taxon>
    </lineage>
</organism>
<evidence type="ECO:0000313" key="1">
    <source>
        <dbReference type="EMBL" id="JAD37428.1"/>
    </source>
</evidence>
<name>A0A0A8ZI97_ARUDO</name>
<sequence>MPSLWPSNACARLRRRSRSLR</sequence>
<protein>
    <submittedName>
        <fullName evidence="1">Uncharacterized protein</fullName>
    </submittedName>
</protein>